<proteinExistence type="predicted"/>
<dbReference type="EMBL" id="NFKK01000030">
    <property type="protein sequence ID" value="OUP50253.1"/>
    <property type="molecule type" value="Genomic_DNA"/>
</dbReference>
<dbReference type="RefSeq" id="WP_087374834.1">
    <property type="nucleotide sequence ID" value="NZ_NFKK01000030.1"/>
</dbReference>
<keyword evidence="2" id="KW-0812">Transmembrane</keyword>
<feature type="domain" description="SHOCT" evidence="3">
    <location>
        <begin position="8"/>
        <end position="35"/>
    </location>
</feature>
<name>A0A1Y4L0C8_9FIRM</name>
<dbReference type="AlphaFoldDB" id="A0A1Y4L0C8"/>
<feature type="transmembrane region" description="Helical" evidence="2">
    <location>
        <begin position="61"/>
        <end position="80"/>
    </location>
</feature>
<dbReference type="InterPro" id="IPR018649">
    <property type="entry name" value="SHOCT"/>
</dbReference>
<evidence type="ECO:0000256" key="2">
    <source>
        <dbReference type="SAM" id="Phobius"/>
    </source>
</evidence>
<dbReference type="Proteomes" id="UP000195897">
    <property type="component" value="Unassembled WGS sequence"/>
</dbReference>
<sequence length="237" mass="26335">MKDNYVADELLKLKQLLDSGAITQSEYDSQKSKLLNESPAVADSKQNTPTPPQKKKKKKTGCLIVVIVFLAVIIGGIISGTSSKNTMTSDEILAFDDKTWSDYAKLYESHNNFMTWIDGYANGTISALDMYSGCENSAYVFQQLSQSYGYGTSNYQKKYLDAFESAALNDQMAAESMMEYLNSLKIEDLNNAKKYIENAKSALTLIASNRGTLLADSDLTDEQILERINQSMALIEK</sequence>
<keyword evidence="2" id="KW-1133">Transmembrane helix</keyword>
<evidence type="ECO:0000313" key="4">
    <source>
        <dbReference type="EMBL" id="OUP50253.1"/>
    </source>
</evidence>
<protein>
    <recommendedName>
        <fullName evidence="3">SHOCT domain-containing protein</fullName>
    </recommendedName>
</protein>
<feature type="compositionally biased region" description="Polar residues" evidence="1">
    <location>
        <begin position="26"/>
        <end position="35"/>
    </location>
</feature>
<feature type="region of interest" description="Disordered" evidence="1">
    <location>
        <begin position="26"/>
        <end position="56"/>
    </location>
</feature>
<keyword evidence="2" id="KW-0472">Membrane</keyword>
<accession>A0A1Y4L0C8</accession>
<evidence type="ECO:0000256" key="1">
    <source>
        <dbReference type="SAM" id="MobiDB-lite"/>
    </source>
</evidence>
<dbReference type="Pfam" id="PF09851">
    <property type="entry name" value="SHOCT"/>
    <property type="match status" value="1"/>
</dbReference>
<reference evidence="5" key="1">
    <citation type="submission" date="2017-04" db="EMBL/GenBank/DDBJ databases">
        <title>Function of individual gut microbiota members based on whole genome sequencing of pure cultures obtained from chicken caecum.</title>
        <authorList>
            <person name="Medvecky M."/>
            <person name="Cejkova D."/>
            <person name="Polansky O."/>
            <person name="Karasova D."/>
            <person name="Kubasova T."/>
            <person name="Cizek A."/>
            <person name="Rychlik I."/>
        </authorList>
    </citation>
    <scope>NUCLEOTIDE SEQUENCE [LARGE SCALE GENOMIC DNA]</scope>
    <source>
        <strain evidence="5">An180</strain>
    </source>
</reference>
<gene>
    <name evidence="4" type="ORF">B5F17_14050</name>
</gene>
<evidence type="ECO:0000259" key="3">
    <source>
        <dbReference type="Pfam" id="PF09851"/>
    </source>
</evidence>
<comment type="caution">
    <text evidence="4">The sequence shown here is derived from an EMBL/GenBank/DDBJ whole genome shotgun (WGS) entry which is preliminary data.</text>
</comment>
<organism evidence="4 5">
    <name type="scientific">Butyricicoccus pullicaecorum</name>
    <dbReference type="NCBI Taxonomy" id="501571"/>
    <lineage>
        <taxon>Bacteria</taxon>
        <taxon>Bacillati</taxon>
        <taxon>Bacillota</taxon>
        <taxon>Clostridia</taxon>
        <taxon>Eubacteriales</taxon>
        <taxon>Butyricicoccaceae</taxon>
        <taxon>Butyricicoccus</taxon>
    </lineage>
</organism>
<evidence type="ECO:0000313" key="5">
    <source>
        <dbReference type="Proteomes" id="UP000195897"/>
    </source>
</evidence>